<sequence length="64" mass="7420">MLTHDAHKPCKTLNPPLPKIEEKATRNVFITARRSISPYCKDVTRRPLWRGALYTIIPVHQPEL</sequence>
<reference evidence="1" key="1">
    <citation type="submission" date="2018-05" db="EMBL/GenBank/DDBJ databases">
        <authorList>
            <person name="Lanie J.A."/>
            <person name="Ng W.-L."/>
            <person name="Kazmierczak K.M."/>
            <person name="Andrzejewski T.M."/>
            <person name="Davidsen T.M."/>
            <person name="Wayne K.J."/>
            <person name="Tettelin H."/>
            <person name="Glass J.I."/>
            <person name="Rusch D."/>
            <person name="Podicherti R."/>
            <person name="Tsui H.-C.T."/>
            <person name="Winkler M.E."/>
        </authorList>
    </citation>
    <scope>NUCLEOTIDE SEQUENCE</scope>
</reference>
<dbReference type="AlphaFoldDB" id="A0A381QH41"/>
<accession>A0A381QH41</accession>
<dbReference type="EMBL" id="UINC01001315">
    <property type="protein sequence ID" value="SUZ77387.1"/>
    <property type="molecule type" value="Genomic_DNA"/>
</dbReference>
<organism evidence="1">
    <name type="scientific">marine metagenome</name>
    <dbReference type="NCBI Taxonomy" id="408172"/>
    <lineage>
        <taxon>unclassified sequences</taxon>
        <taxon>metagenomes</taxon>
        <taxon>ecological metagenomes</taxon>
    </lineage>
</organism>
<evidence type="ECO:0000313" key="1">
    <source>
        <dbReference type="EMBL" id="SUZ77387.1"/>
    </source>
</evidence>
<protein>
    <submittedName>
        <fullName evidence="1">Uncharacterized protein</fullName>
    </submittedName>
</protein>
<proteinExistence type="predicted"/>
<name>A0A381QH41_9ZZZZ</name>
<gene>
    <name evidence="1" type="ORF">METZ01_LOCUS30241</name>
</gene>